<gene>
    <name evidence="4" type="ORF">D9613_011268</name>
</gene>
<feature type="compositionally biased region" description="Acidic residues" evidence="1">
    <location>
        <begin position="217"/>
        <end position="226"/>
    </location>
</feature>
<comment type="caution">
    <text evidence="4">The sequence shown here is derived from an EMBL/GenBank/DDBJ whole genome shotgun (WGS) entry which is preliminary data.</text>
</comment>
<evidence type="ECO:0000313" key="4">
    <source>
        <dbReference type="EMBL" id="KAF4616124.1"/>
    </source>
</evidence>
<feature type="transmembrane region" description="Helical" evidence="2">
    <location>
        <begin position="139"/>
        <end position="157"/>
    </location>
</feature>
<dbReference type="InterPro" id="IPR045339">
    <property type="entry name" value="DUF6534"/>
</dbReference>
<keyword evidence="2" id="KW-1133">Transmembrane helix</keyword>
<protein>
    <recommendedName>
        <fullName evidence="3">DUF6534 domain-containing protein</fullName>
    </recommendedName>
</protein>
<evidence type="ECO:0000256" key="1">
    <source>
        <dbReference type="SAM" id="MobiDB-lite"/>
    </source>
</evidence>
<name>A0A8H4VQ98_9AGAR</name>
<sequence>MITALVQSFFCYRIYRLSDRCTLLGVSCLTLILVRFVGGMTLVVYSFMDVPKSANGIDLVVKYSWLITSPLACGAAADVLIAASMLYYLKQMDSPHNQTSTTQIIHRLIRFALQTGLLTSMTSVTVIICFQALPNMIWFSLYVLLAKVYSNSLLASLNARSQMRRQAVEVPAMSTLLTTFEAARPISVSFRTMQASKIASNVNTRSVELPSRKSEGNEESTDDQGL</sequence>
<keyword evidence="2" id="KW-0812">Transmembrane</keyword>
<feature type="transmembrane region" description="Helical" evidence="2">
    <location>
        <begin position="65"/>
        <end position="88"/>
    </location>
</feature>
<keyword evidence="5" id="KW-1185">Reference proteome</keyword>
<dbReference type="PANTHER" id="PTHR40465">
    <property type="entry name" value="CHROMOSOME 1, WHOLE GENOME SHOTGUN SEQUENCE"/>
    <property type="match status" value="1"/>
</dbReference>
<dbReference type="Proteomes" id="UP000521872">
    <property type="component" value="Unassembled WGS sequence"/>
</dbReference>
<dbReference type="Pfam" id="PF20152">
    <property type="entry name" value="DUF6534"/>
    <property type="match status" value="1"/>
</dbReference>
<feature type="region of interest" description="Disordered" evidence="1">
    <location>
        <begin position="206"/>
        <end position="226"/>
    </location>
</feature>
<dbReference type="EMBL" id="JAACJL010000032">
    <property type="protein sequence ID" value="KAF4616124.1"/>
    <property type="molecule type" value="Genomic_DNA"/>
</dbReference>
<feature type="domain" description="DUF6534" evidence="3">
    <location>
        <begin position="75"/>
        <end position="161"/>
    </location>
</feature>
<feature type="transmembrane region" description="Helical" evidence="2">
    <location>
        <begin position="21"/>
        <end position="45"/>
    </location>
</feature>
<dbReference type="PANTHER" id="PTHR40465:SF1">
    <property type="entry name" value="DUF6534 DOMAIN-CONTAINING PROTEIN"/>
    <property type="match status" value="1"/>
</dbReference>
<feature type="transmembrane region" description="Helical" evidence="2">
    <location>
        <begin position="108"/>
        <end position="133"/>
    </location>
</feature>
<evidence type="ECO:0000259" key="3">
    <source>
        <dbReference type="Pfam" id="PF20152"/>
    </source>
</evidence>
<proteinExistence type="predicted"/>
<evidence type="ECO:0000313" key="5">
    <source>
        <dbReference type="Proteomes" id="UP000521872"/>
    </source>
</evidence>
<organism evidence="4 5">
    <name type="scientific">Agrocybe pediades</name>
    <dbReference type="NCBI Taxonomy" id="84607"/>
    <lineage>
        <taxon>Eukaryota</taxon>
        <taxon>Fungi</taxon>
        <taxon>Dikarya</taxon>
        <taxon>Basidiomycota</taxon>
        <taxon>Agaricomycotina</taxon>
        <taxon>Agaricomycetes</taxon>
        <taxon>Agaricomycetidae</taxon>
        <taxon>Agaricales</taxon>
        <taxon>Agaricineae</taxon>
        <taxon>Strophariaceae</taxon>
        <taxon>Agrocybe</taxon>
    </lineage>
</organism>
<accession>A0A8H4VQ98</accession>
<evidence type="ECO:0000256" key="2">
    <source>
        <dbReference type="SAM" id="Phobius"/>
    </source>
</evidence>
<dbReference type="AlphaFoldDB" id="A0A8H4VQ98"/>
<keyword evidence="2" id="KW-0472">Membrane</keyword>
<reference evidence="4 5" key="1">
    <citation type="submission" date="2019-12" db="EMBL/GenBank/DDBJ databases">
        <authorList>
            <person name="Floudas D."/>
            <person name="Bentzer J."/>
            <person name="Ahren D."/>
            <person name="Johansson T."/>
            <person name="Persson P."/>
            <person name="Tunlid A."/>
        </authorList>
    </citation>
    <scope>NUCLEOTIDE SEQUENCE [LARGE SCALE GENOMIC DNA]</scope>
    <source>
        <strain evidence="4 5">CBS 102.39</strain>
    </source>
</reference>